<accession>A0A369B279</accession>
<dbReference type="RefSeq" id="WP_114298099.1">
    <property type="nucleotide sequence ID" value="NZ_QPJT01000013.1"/>
</dbReference>
<dbReference type="AlphaFoldDB" id="A0A369B279"/>
<protein>
    <submittedName>
        <fullName evidence="1">YmaF-like protein</fullName>
    </submittedName>
</protein>
<keyword evidence="2" id="KW-1185">Reference proteome</keyword>
<name>A0A369B279_9FIRM</name>
<gene>
    <name evidence="1" type="ORF">DFR58_11325</name>
</gene>
<proteinExistence type="predicted"/>
<evidence type="ECO:0000313" key="2">
    <source>
        <dbReference type="Proteomes" id="UP000253034"/>
    </source>
</evidence>
<sequence>MHYHLHMYKLETNTENGHKHRMCGYTESMLGFNAVHFHYLRGTCSYASHTHYYCAITGLPIKTENGHVHKIEGFVEQGCMHRHSYSGCTNEDTDCMRGGSPQEIYMT</sequence>
<comment type="caution">
    <text evidence="1">The sequence shown here is derived from an EMBL/GenBank/DDBJ whole genome shotgun (WGS) entry which is preliminary data.</text>
</comment>
<dbReference type="OrthoDB" id="1682334at2"/>
<dbReference type="Proteomes" id="UP000253034">
    <property type="component" value="Unassembled WGS sequence"/>
</dbReference>
<dbReference type="InterPro" id="IPR024307">
    <property type="entry name" value="YmaF"/>
</dbReference>
<reference evidence="1 2" key="1">
    <citation type="submission" date="2018-07" db="EMBL/GenBank/DDBJ databases">
        <title>Genomic Encyclopedia of Type Strains, Phase IV (KMG-IV): sequencing the most valuable type-strain genomes for metagenomic binning, comparative biology and taxonomic classification.</title>
        <authorList>
            <person name="Goeker M."/>
        </authorList>
    </citation>
    <scope>NUCLEOTIDE SEQUENCE [LARGE SCALE GENOMIC DNA]</scope>
    <source>
        <strain evidence="1 2">DSM 27016</strain>
    </source>
</reference>
<dbReference type="EMBL" id="QPJT01000013">
    <property type="protein sequence ID" value="RCX15445.1"/>
    <property type="molecule type" value="Genomic_DNA"/>
</dbReference>
<organism evidence="1 2">
    <name type="scientific">Anaerobacterium chartisolvens</name>
    <dbReference type="NCBI Taxonomy" id="1297424"/>
    <lineage>
        <taxon>Bacteria</taxon>
        <taxon>Bacillati</taxon>
        <taxon>Bacillota</taxon>
        <taxon>Clostridia</taxon>
        <taxon>Eubacteriales</taxon>
        <taxon>Oscillospiraceae</taxon>
        <taxon>Anaerobacterium</taxon>
    </lineage>
</organism>
<dbReference type="Pfam" id="PF12788">
    <property type="entry name" value="YmaF"/>
    <property type="match status" value="1"/>
</dbReference>
<evidence type="ECO:0000313" key="1">
    <source>
        <dbReference type="EMBL" id="RCX15445.1"/>
    </source>
</evidence>